<evidence type="ECO:0000313" key="2">
    <source>
        <dbReference type="EMBL" id="QHT24228.1"/>
    </source>
</evidence>
<proteinExistence type="predicted"/>
<reference evidence="2" key="1">
    <citation type="journal article" date="2020" name="Nature">
        <title>Giant virus diversity and host interactions through global metagenomics.</title>
        <authorList>
            <person name="Schulz F."/>
            <person name="Roux S."/>
            <person name="Paez-Espino D."/>
            <person name="Jungbluth S."/>
            <person name="Walsh D.A."/>
            <person name="Denef V.J."/>
            <person name="McMahon K.D."/>
            <person name="Konstantinidis K.T."/>
            <person name="Eloe-Fadrosh E.A."/>
            <person name="Kyrpides N.C."/>
            <person name="Woyke T."/>
        </authorList>
    </citation>
    <scope>NUCLEOTIDE SEQUENCE</scope>
    <source>
        <strain evidence="2">GVMAG-M-3300023179-138</strain>
    </source>
</reference>
<dbReference type="EMBL" id="MN739743">
    <property type="protein sequence ID" value="QHT24228.1"/>
    <property type="molecule type" value="Genomic_DNA"/>
</dbReference>
<dbReference type="InterPro" id="IPR017926">
    <property type="entry name" value="GATASE"/>
</dbReference>
<evidence type="ECO:0000259" key="1">
    <source>
        <dbReference type="Pfam" id="PF00117"/>
    </source>
</evidence>
<organism evidence="2">
    <name type="scientific">viral metagenome</name>
    <dbReference type="NCBI Taxonomy" id="1070528"/>
    <lineage>
        <taxon>unclassified sequences</taxon>
        <taxon>metagenomes</taxon>
        <taxon>organismal metagenomes</taxon>
    </lineage>
</organism>
<feature type="domain" description="Glutamine amidotransferase" evidence="1">
    <location>
        <begin position="17"/>
        <end position="157"/>
    </location>
</feature>
<accession>A0A6C0E635</accession>
<dbReference type="SUPFAM" id="SSF52317">
    <property type="entry name" value="Class I glutamine amidotransferase-like"/>
    <property type="match status" value="1"/>
</dbReference>
<dbReference type="Pfam" id="PF00117">
    <property type="entry name" value="GATase"/>
    <property type="match status" value="1"/>
</dbReference>
<dbReference type="Gene3D" id="3.40.50.880">
    <property type="match status" value="1"/>
</dbReference>
<dbReference type="AlphaFoldDB" id="A0A6C0E635"/>
<sequence length="165" mass="19197">MIGIVNMYRDSDKLKPLLAAVRELGYRVHLGTIDEVAQSPIKTWIFSGADRDVTEQGAIQVPLELLTLKKRYLMICYSMESVLYQMGYPIYRRTNETGYFRMGRFTGYRNHKYFFRSSDVPNLASYNRELMMTAVGPALLVQFHPEHSYDGRRLLSQFLKNKPVN</sequence>
<name>A0A6C0E635_9ZZZZ</name>
<dbReference type="InterPro" id="IPR029062">
    <property type="entry name" value="Class_I_gatase-like"/>
</dbReference>
<protein>
    <recommendedName>
        <fullName evidence="1">Glutamine amidotransferase domain-containing protein</fullName>
    </recommendedName>
</protein>
<dbReference type="PROSITE" id="PS51273">
    <property type="entry name" value="GATASE_TYPE_1"/>
    <property type="match status" value="1"/>
</dbReference>